<organism evidence="1 2">
    <name type="scientific">Peteryoungia algae</name>
    <dbReference type="NCBI Taxonomy" id="2919917"/>
    <lineage>
        <taxon>Bacteria</taxon>
        <taxon>Pseudomonadati</taxon>
        <taxon>Pseudomonadota</taxon>
        <taxon>Alphaproteobacteria</taxon>
        <taxon>Hyphomicrobiales</taxon>
        <taxon>Rhizobiaceae</taxon>
        <taxon>Peteryoungia</taxon>
    </lineage>
</organism>
<sequence>MAMEIFPIQPVGVSSLRVKESNSQTDVRLSDLEPKRALSRDTDIFEEALSVFASITPRRMREIAGESFQRDEIDENTYRELSTELPLQMVDRNGNVTDLSTLTDDTQFDYAEYYRTQQSLAEMIGDMDVADSYSKVLDFFARNT</sequence>
<evidence type="ECO:0000313" key="1">
    <source>
        <dbReference type="EMBL" id="MCJ8239946.1"/>
    </source>
</evidence>
<dbReference type="Proteomes" id="UP001522662">
    <property type="component" value="Unassembled WGS sequence"/>
</dbReference>
<proteinExistence type="predicted"/>
<comment type="caution">
    <text evidence="1">The sequence shown here is derived from an EMBL/GenBank/DDBJ whole genome shotgun (WGS) entry which is preliminary data.</text>
</comment>
<keyword evidence="2" id="KW-1185">Reference proteome</keyword>
<protein>
    <submittedName>
        <fullName evidence="1">Uncharacterized protein</fullName>
    </submittedName>
</protein>
<evidence type="ECO:0000313" key="2">
    <source>
        <dbReference type="Proteomes" id="UP001522662"/>
    </source>
</evidence>
<gene>
    <name evidence="1" type="ORF">MKJ03_16565</name>
</gene>
<name>A0ABT0D3G3_9HYPH</name>
<accession>A0ABT0D3G3</accession>
<dbReference type="RefSeq" id="WP_245137371.1">
    <property type="nucleotide sequence ID" value="NZ_CP128477.1"/>
</dbReference>
<reference evidence="1 2" key="1">
    <citation type="submission" date="2022-03" db="EMBL/GenBank/DDBJ databases">
        <title>Rhizobium SSM4.3 sp. nov., isolated from Sediment (Gouqi Island).</title>
        <authorList>
            <person name="Chen G."/>
        </authorList>
    </citation>
    <scope>NUCLEOTIDE SEQUENCE [LARGE SCALE GENOMIC DNA]</scope>
    <source>
        <strain evidence="1 2">SSM4.3</strain>
    </source>
</reference>
<dbReference type="EMBL" id="JALAYX010000004">
    <property type="protein sequence ID" value="MCJ8239946.1"/>
    <property type="molecule type" value="Genomic_DNA"/>
</dbReference>